<name>A0ABX0F873_9BACL</name>
<evidence type="ECO:0000313" key="2">
    <source>
        <dbReference type="EMBL" id="NGZ77166.1"/>
    </source>
</evidence>
<comment type="caution">
    <text evidence="2">The sequence shown here is derived from an EMBL/GenBank/DDBJ whole genome shotgun (WGS) entry which is preliminary data.</text>
</comment>
<dbReference type="InterPro" id="IPR016181">
    <property type="entry name" value="Acyl_CoA_acyltransferase"/>
</dbReference>
<dbReference type="SUPFAM" id="SSF55729">
    <property type="entry name" value="Acyl-CoA N-acyltransferases (Nat)"/>
    <property type="match status" value="1"/>
</dbReference>
<evidence type="ECO:0000313" key="3">
    <source>
        <dbReference type="Proteomes" id="UP000800303"/>
    </source>
</evidence>
<dbReference type="Proteomes" id="UP000800303">
    <property type="component" value="Unassembled WGS sequence"/>
</dbReference>
<gene>
    <name evidence="2" type="ORF">GYN08_17860</name>
</gene>
<dbReference type="CDD" id="cd04301">
    <property type="entry name" value="NAT_SF"/>
    <property type="match status" value="1"/>
</dbReference>
<reference evidence="2 3" key="1">
    <citation type="submission" date="2020-01" db="EMBL/GenBank/DDBJ databases">
        <title>Polyphasic characterisation and genomic insights into a novel alkali tolerant bacterium VR-M41.</title>
        <authorList>
            <person name="Vemuluri V.R."/>
        </authorList>
    </citation>
    <scope>NUCLEOTIDE SEQUENCE [LARGE SCALE GENOMIC DNA]</scope>
    <source>
        <strain evidence="2 3">VR-M41</strain>
    </source>
</reference>
<feature type="domain" description="N-acetyltransferase" evidence="1">
    <location>
        <begin position="1"/>
        <end position="135"/>
    </location>
</feature>
<dbReference type="PROSITE" id="PS51186">
    <property type="entry name" value="GNAT"/>
    <property type="match status" value="1"/>
</dbReference>
<dbReference type="Pfam" id="PF00583">
    <property type="entry name" value="Acetyltransf_1"/>
    <property type="match status" value="1"/>
</dbReference>
<keyword evidence="3" id="KW-1185">Reference proteome</keyword>
<accession>A0ABX0F873</accession>
<dbReference type="InterPro" id="IPR000182">
    <property type="entry name" value="GNAT_dom"/>
</dbReference>
<organism evidence="2 3">
    <name type="scientific">Saccharibacillus alkalitolerans</name>
    <dbReference type="NCBI Taxonomy" id="2705290"/>
    <lineage>
        <taxon>Bacteria</taxon>
        <taxon>Bacillati</taxon>
        <taxon>Bacillota</taxon>
        <taxon>Bacilli</taxon>
        <taxon>Bacillales</taxon>
        <taxon>Paenibacillaceae</taxon>
        <taxon>Saccharibacillus</taxon>
    </lineage>
</organism>
<sequence>MYEFRDFDAYWNEPGRYPFLLRADGKLAGFALIRLIGPSDEGSSEKADGLGIYEMVEFFVMKKYRKQGIGRRAADELFRRFPGRWKLGVMEENAPALSFWREAIASCEAAEKLLETREREWDGPMLRFTVRKSAE</sequence>
<dbReference type="EMBL" id="JAAFGS010000007">
    <property type="protein sequence ID" value="NGZ77166.1"/>
    <property type="molecule type" value="Genomic_DNA"/>
</dbReference>
<proteinExistence type="predicted"/>
<evidence type="ECO:0000259" key="1">
    <source>
        <dbReference type="PROSITE" id="PS51186"/>
    </source>
</evidence>
<protein>
    <submittedName>
        <fullName evidence="2">GNAT family N-acetyltransferase</fullName>
    </submittedName>
</protein>
<dbReference type="Gene3D" id="3.40.630.30">
    <property type="match status" value="1"/>
</dbReference>